<dbReference type="EMBL" id="JAGKQM010001944">
    <property type="protein sequence ID" value="KAH0850775.1"/>
    <property type="molecule type" value="Genomic_DNA"/>
</dbReference>
<feature type="compositionally biased region" description="Basic and acidic residues" evidence="1">
    <location>
        <begin position="45"/>
        <end position="59"/>
    </location>
</feature>
<proteinExistence type="predicted"/>
<evidence type="ECO:0000313" key="2">
    <source>
        <dbReference type="EMBL" id="KAH0850775.1"/>
    </source>
</evidence>
<dbReference type="Proteomes" id="UP000824890">
    <property type="component" value="Unassembled WGS sequence"/>
</dbReference>
<sequence length="74" mass="7998">METKEMSEEPAMVTVTDGVLSEPINVFVEAAVAVASGEENDGEDDVPKDKELDGVVEGDRDGEEEEDDDNKVKI</sequence>
<name>A0ABQ7X4B5_BRANA</name>
<feature type="compositionally biased region" description="Acidic residues" evidence="1">
    <location>
        <begin position="60"/>
        <end position="74"/>
    </location>
</feature>
<evidence type="ECO:0000313" key="3">
    <source>
        <dbReference type="Proteomes" id="UP000824890"/>
    </source>
</evidence>
<gene>
    <name evidence="2" type="ORF">HID58_091172</name>
</gene>
<evidence type="ECO:0000256" key="1">
    <source>
        <dbReference type="SAM" id="MobiDB-lite"/>
    </source>
</evidence>
<organism evidence="2 3">
    <name type="scientific">Brassica napus</name>
    <name type="common">Rape</name>
    <dbReference type="NCBI Taxonomy" id="3708"/>
    <lineage>
        <taxon>Eukaryota</taxon>
        <taxon>Viridiplantae</taxon>
        <taxon>Streptophyta</taxon>
        <taxon>Embryophyta</taxon>
        <taxon>Tracheophyta</taxon>
        <taxon>Spermatophyta</taxon>
        <taxon>Magnoliopsida</taxon>
        <taxon>eudicotyledons</taxon>
        <taxon>Gunneridae</taxon>
        <taxon>Pentapetalae</taxon>
        <taxon>rosids</taxon>
        <taxon>malvids</taxon>
        <taxon>Brassicales</taxon>
        <taxon>Brassicaceae</taxon>
        <taxon>Brassiceae</taxon>
        <taxon>Brassica</taxon>
    </lineage>
</organism>
<feature type="region of interest" description="Disordered" evidence="1">
    <location>
        <begin position="35"/>
        <end position="74"/>
    </location>
</feature>
<accession>A0ABQ7X4B5</accession>
<protein>
    <submittedName>
        <fullName evidence="2">Uncharacterized protein</fullName>
    </submittedName>
</protein>
<comment type="caution">
    <text evidence="2">The sequence shown here is derived from an EMBL/GenBank/DDBJ whole genome shotgun (WGS) entry which is preliminary data.</text>
</comment>
<reference evidence="2 3" key="1">
    <citation type="submission" date="2021-05" db="EMBL/GenBank/DDBJ databases">
        <title>Genome Assembly of Synthetic Allotetraploid Brassica napus Reveals Homoeologous Exchanges between Subgenomes.</title>
        <authorList>
            <person name="Davis J.T."/>
        </authorList>
    </citation>
    <scope>NUCLEOTIDE SEQUENCE [LARGE SCALE GENOMIC DNA]</scope>
    <source>
        <strain evidence="3">cv. Da-Ae</strain>
        <tissue evidence="2">Seedling</tissue>
    </source>
</reference>
<keyword evidence="3" id="KW-1185">Reference proteome</keyword>